<name>A0AAD2HZ88_9AGAR</name>
<accession>A0AAD2HZ88</accession>
<evidence type="ECO:0000313" key="6">
    <source>
        <dbReference type="Proteomes" id="UP001295794"/>
    </source>
</evidence>
<evidence type="ECO:0000313" key="4">
    <source>
        <dbReference type="EMBL" id="CAK5284944.1"/>
    </source>
</evidence>
<feature type="compositionally biased region" description="Polar residues" evidence="2">
    <location>
        <begin position="866"/>
        <end position="877"/>
    </location>
</feature>
<dbReference type="EMBL" id="CAVNYO010000482">
    <property type="protein sequence ID" value="CAK5284954.1"/>
    <property type="molecule type" value="Genomic_DNA"/>
</dbReference>
<dbReference type="PROSITE" id="PS50966">
    <property type="entry name" value="ZF_SWIM"/>
    <property type="match status" value="1"/>
</dbReference>
<evidence type="ECO:0000256" key="1">
    <source>
        <dbReference type="PROSITE-ProRule" id="PRU00325"/>
    </source>
</evidence>
<feature type="domain" description="SWIM-type" evidence="3">
    <location>
        <begin position="744"/>
        <end position="777"/>
    </location>
</feature>
<protein>
    <recommendedName>
        <fullName evidence="3">SWIM-type domain-containing protein</fullName>
    </recommendedName>
</protein>
<proteinExistence type="predicted"/>
<keyword evidence="1" id="KW-0862">Zinc</keyword>
<organism evidence="5 6">
    <name type="scientific">Mycena citricolor</name>
    <dbReference type="NCBI Taxonomy" id="2018698"/>
    <lineage>
        <taxon>Eukaryota</taxon>
        <taxon>Fungi</taxon>
        <taxon>Dikarya</taxon>
        <taxon>Basidiomycota</taxon>
        <taxon>Agaricomycotina</taxon>
        <taxon>Agaricomycetes</taxon>
        <taxon>Agaricomycetidae</taxon>
        <taxon>Agaricales</taxon>
        <taxon>Marasmiineae</taxon>
        <taxon>Mycenaceae</taxon>
        <taxon>Mycena</taxon>
    </lineage>
</organism>
<sequence length="977" mass="112511">MSAQRCTKCKHTFPRTSKHWGAQFGAGGVVINTRCRSCCEKDARRAAEKRGTAKAADSENDNTEDASDFIKAIPLVAFLDALSNGTTDVHHLCALVNVSSVVDSPDLREAKDGELAFKPVVDQIAAYVWERTDYRFTYLRSTTTKDRQTTRFIYHCAQLASRQHKPKKIGDMKKQRDKGQMDTFDCEGYLTIWAAENQDQYFIRYAHNDLHLKYKCIDLPEDVKQLVDGNLELRVTEIWKKILAVYPQPMFTRQQIYNRWLLKTNSKWRLDDNEVKSAKMLLEALRNSKEGYVEPIVFPEDNDGYTAFGFALPSLIRRWGGAIVEVALDSTFKTNKAGYECFALLGEVYGSGLPLGFLLIQSNNPSPGEKEKYIRSLIRDITSKWKITPIQSLSDKDITEINAFLAELPDDIKHQLCFWHGIRAVRGRLSVIGRPPAFYHAEEAFQEFDFIDRDFVPLAQMDPAKRTPENLQVAQVMLPMLKVRLNGSAISTAPKLPKIVIQVDGKLREFLGSLDSLEESDIVDVVDEEEEYAEHLIRENAHMVNQAEAEPSWIEPGEKPIGTSFRVSDDYEFCRPPHRSQLLHTFIRHGCLHPLLPERHGERRNKDQIRRDCVFEMYTFCKQRGLREVWGYMWEAWYCPAKWRLWARSSQPNFIGRWRTTMSVENFWKNLKHGTLHHFLHPRLDQLVYLIVTDVVPTFEASMLKFDPNWRLGRSKKLAPWQSAFKSEWAKLSRRELDSNADSYTTDISTWTCTCGQQKYNAFLLCKHLVQSVESPDPRFFREVYRRRVTPFYHHALLKPKDGSSVDDSHFFPSRLAGDLTPEQFYLPQAKELAVSEQSRKRNFSNTQTDESAERQLTDSEDNPVAASSSPTRSQSAVHPDEDFDDSDELEDHTRKLIQDLRRGADILEGQLSQLSESKILLRNVKRRKLGRDVTHFVQDIRHSHETGRVRKTVWGQNGGKAARRYTNNTLGSSQPS</sequence>
<dbReference type="AlphaFoldDB" id="A0AAD2HZ88"/>
<dbReference type="InterPro" id="IPR007527">
    <property type="entry name" value="Znf_SWIM"/>
</dbReference>
<keyword evidence="6" id="KW-1185">Reference proteome</keyword>
<dbReference type="GO" id="GO:0008270">
    <property type="term" value="F:zinc ion binding"/>
    <property type="evidence" value="ECO:0007669"/>
    <property type="project" value="UniProtKB-KW"/>
</dbReference>
<reference evidence="5" key="1">
    <citation type="submission" date="2023-11" db="EMBL/GenBank/DDBJ databases">
        <authorList>
            <person name="De Vega J J."/>
            <person name="De Vega J J."/>
        </authorList>
    </citation>
    <scope>NUCLEOTIDE SEQUENCE</scope>
</reference>
<evidence type="ECO:0000256" key="2">
    <source>
        <dbReference type="SAM" id="MobiDB-lite"/>
    </source>
</evidence>
<dbReference type="Proteomes" id="UP001295794">
    <property type="component" value="Unassembled WGS sequence"/>
</dbReference>
<keyword evidence="1" id="KW-0479">Metal-binding</keyword>
<comment type="caution">
    <text evidence="5">The sequence shown here is derived from an EMBL/GenBank/DDBJ whole genome shotgun (WGS) entry which is preliminary data.</text>
</comment>
<evidence type="ECO:0000259" key="3">
    <source>
        <dbReference type="PROSITE" id="PS50966"/>
    </source>
</evidence>
<evidence type="ECO:0000313" key="5">
    <source>
        <dbReference type="EMBL" id="CAK5284954.1"/>
    </source>
</evidence>
<keyword evidence="1" id="KW-0863">Zinc-finger</keyword>
<dbReference type="EMBL" id="CAVNYO010000481">
    <property type="protein sequence ID" value="CAK5284944.1"/>
    <property type="molecule type" value="Genomic_DNA"/>
</dbReference>
<feature type="region of interest" description="Disordered" evidence="2">
    <location>
        <begin position="836"/>
        <end position="890"/>
    </location>
</feature>
<gene>
    <name evidence="4" type="ORF">MYCIT1_LOCUS38503</name>
    <name evidence="5" type="ORF">MYCIT1_LOCUS38525</name>
</gene>